<dbReference type="InterPro" id="IPR050320">
    <property type="entry name" value="N5-glutamine_MTase"/>
</dbReference>
<sequence length="333" mass="33432">MTSPLPVSPSAVVARLRAAGCVFAEDEADLIISTARTAADLAAMVDRRAAGLPLEHVLGWAEFCGLRVAVEPGVFVPRRRTEFLARQAAALALRAAGAAPGLPGPVSALAGAAPGLPGPAPGSPRGASPRPPAVVVDLCCGSGAVGAALAAALDRAESQLPERAGPRDRTGFPASGASPARIELHAVDIDPAAVRCARRNLAAAGGLVYEGDLYAPLPAALRGRVGLLVASTPYVPSEEIGLLPAEARVHEPRLALDGGADGLDVVRRVAAEAPGWLAPGGSLLVETGRHQAERAAGILARSGLVPEVAVSDELDATVVIGTAAPSGPGLPRP</sequence>
<gene>
    <name evidence="1" type="ORF">ACFOWE_17720</name>
</gene>
<protein>
    <recommendedName>
        <fullName evidence="3">Release factor glutamine methyltransferase</fullName>
    </recommendedName>
</protein>
<organism evidence="1 2">
    <name type="scientific">Planomonospora corallina</name>
    <dbReference type="NCBI Taxonomy" id="1806052"/>
    <lineage>
        <taxon>Bacteria</taxon>
        <taxon>Bacillati</taxon>
        <taxon>Actinomycetota</taxon>
        <taxon>Actinomycetes</taxon>
        <taxon>Streptosporangiales</taxon>
        <taxon>Streptosporangiaceae</taxon>
        <taxon>Planomonospora</taxon>
    </lineage>
</organism>
<comment type="caution">
    <text evidence="1">The sequence shown here is derived from an EMBL/GenBank/DDBJ whole genome shotgun (WGS) entry which is preliminary data.</text>
</comment>
<evidence type="ECO:0000313" key="1">
    <source>
        <dbReference type="EMBL" id="MFC4060146.1"/>
    </source>
</evidence>
<dbReference type="RefSeq" id="WP_377289029.1">
    <property type="nucleotide sequence ID" value="NZ_JBHSBM010000017.1"/>
</dbReference>
<dbReference type="Gene3D" id="1.10.8.10">
    <property type="entry name" value="DNA helicase RuvA subunit, C-terminal domain"/>
    <property type="match status" value="1"/>
</dbReference>
<dbReference type="SUPFAM" id="SSF53335">
    <property type="entry name" value="S-adenosyl-L-methionine-dependent methyltransferases"/>
    <property type="match status" value="1"/>
</dbReference>
<dbReference type="PANTHER" id="PTHR18895:SF74">
    <property type="entry name" value="MTRF1L RELEASE FACTOR GLUTAMINE METHYLTRANSFERASE"/>
    <property type="match status" value="1"/>
</dbReference>
<reference evidence="2" key="1">
    <citation type="journal article" date="2019" name="Int. J. Syst. Evol. Microbiol.">
        <title>The Global Catalogue of Microorganisms (GCM) 10K type strain sequencing project: providing services to taxonomists for standard genome sequencing and annotation.</title>
        <authorList>
            <consortium name="The Broad Institute Genomics Platform"/>
            <consortium name="The Broad Institute Genome Sequencing Center for Infectious Disease"/>
            <person name="Wu L."/>
            <person name="Ma J."/>
        </authorList>
    </citation>
    <scope>NUCLEOTIDE SEQUENCE [LARGE SCALE GENOMIC DNA]</scope>
    <source>
        <strain evidence="2">TBRC 4489</strain>
    </source>
</reference>
<accession>A0ABV8IAA4</accession>
<dbReference type="EMBL" id="JBHSBM010000017">
    <property type="protein sequence ID" value="MFC4060146.1"/>
    <property type="molecule type" value="Genomic_DNA"/>
</dbReference>
<name>A0ABV8IAA4_9ACTN</name>
<proteinExistence type="predicted"/>
<evidence type="ECO:0008006" key="3">
    <source>
        <dbReference type="Google" id="ProtNLM"/>
    </source>
</evidence>
<dbReference type="Proteomes" id="UP001595850">
    <property type="component" value="Unassembled WGS sequence"/>
</dbReference>
<dbReference type="PANTHER" id="PTHR18895">
    <property type="entry name" value="HEMK METHYLTRANSFERASE"/>
    <property type="match status" value="1"/>
</dbReference>
<dbReference type="InterPro" id="IPR029063">
    <property type="entry name" value="SAM-dependent_MTases_sf"/>
</dbReference>
<evidence type="ECO:0000313" key="2">
    <source>
        <dbReference type="Proteomes" id="UP001595850"/>
    </source>
</evidence>
<dbReference type="Gene3D" id="3.40.50.150">
    <property type="entry name" value="Vaccinia Virus protein VP39"/>
    <property type="match status" value="1"/>
</dbReference>
<keyword evidence="2" id="KW-1185">Reference proteome</keyword>